<evidence type="ECO:0000313" key="2">
    <source>
        <dbReference type="EMBL" id="GFH23420.1"/>
    </source>
</evidence>
<feature type="non-terminal residue" evidence="2">
    <location>
        <position position="92"/>
    </location>
</feature>
<feature type="compositionally biased region" description="Pro residues" evidence="1">
    <location>
        <begin position="52"/>
        <end position="67"/>
    </location>
</feature>
<name>A0A699ZQH4_HAELA</name>
<feature type="non-terminal residue" evidence="2">
    <location>
        <position position="1"/>
    </location>
</feature>
<evidence type="ECO:0000256" key="1">
    <source>
        <dbReference type="SAM" id="MobiDB-lite"/>
    </source>
</evidence>
<gene>
    <name evidence="2" type="ORF">HaLaN_21029</name>
</gene>
<comment type="caution">
    <text evidence="2">The sequence shown here is derived from an EMBL/GenBank/DDBJ whole genome shotgun (WGS) entry which is preliminary data.</text>
</comment>
<proteinExistence type="predicted"/>
<organism evidence="2 3">
    <name type="scientific">Haematococcus lacustris</name>
    <name type="common">Green alga</name>
    <name type="synonym">Haematococcus pluvialis</name>
    <dbReference type="NCBI Taxonomy" id="44745"/>
    <lineage>
        <taxon>Eukaryota</taxon>
        <taxon>Viridiplantae</taxon>
        <taxon>Chlorophyta</taxon>
        <taxon>core chlorophytes</taxon>
        <taxon>Chlorophyceae</taxon>
        <taxon>CS clade</taxon>
        <taxon>Chlamydomonadales</taxon>
        <taxon>Haematococcaceae</taxon>
        <taxon>Haematococcus</taxon>
    </lineage>
</organism>
<keyword evidence="3" id="KW-1185">Reference proteome</keyword>
<feature type="region of interest" description="Disordered" evidence="1">
    <location>
        <begin position="46"/>
        <end position="92"/>
    </location>
</feature>
<protein>
    <submittedName>
        <fullName evidence="2">Uncharacterized protein</fullName>
    </submittedName>
</protein>
<reference evidence="2 3" key="1">
    <citation type="submission" date="2020-02" db="EMBL/GenBank/DDBJ databases">
        <title>Draft genome sequence of Haematococcus lacustris strain NIES-144.</title>
        <authorList>
            <person name="Morimoto D."/>
            <person name="Nakagawa S."/>
            <person name="Yoshida T."/>
            <person name="Sawayama S."/>
        </authorList>
    </citation>
    <scope>NUCLEOTIDE SEQUENCE [LARGE SCALE GENOMIC DNA]</scope>
    <source>
        <strain evidence="2 3">NIES-144</strain>
    </source>
</reference>
<accession>A0A699ZQH4</accession>
<dbReference type="AlphaFoldDB" id="A0A699ZQH4"/>
<sequence>HRRPPGNPYRLTDFVPQAMASLSVNVEDINDLMLEQVLYESAAAVNNTGLPPSAPPPTPPHLPPPRLVNPTTSPNTQQQQERKGEQQHQGRQ</sequence>
<evidence type="ECO:0000313" key="3">
    <source>
        <dbReference type="Proteomes" id="UP000485058"/>
    </source>
</evidence>
<dbReference type="EMBL" id="BLLF01002268">
    <property type="protein sequence ID" value="GFH23420.1"/>
    <property type="molecule type" value="Genomic_DNA"/>
</dbReference>
<feature type="compositionally biased region" description="Basic and acidic residues" evidence="1">
    <location>
        <begin position="80"/>
        <end position="92"/>
    </location>
</feature>
<dbReference type="Proteomes" id="UP000485058">
    <property type="component" value="Unassembled WGS sequence"/>
</dbReference>